<feature type="domain" description="ASCH" evidence="1">
    <location>
        <begin position="21"/>
        <end position="107"/>
    </location>
</feature>
<comment type="caution">
    <text evidence="2">The sequence shown here is derived from an EMBL/GenBank/DDBJ whole genome shotgun (WGS) entry which is preliminary data.</text>
</comment>
<dbReference type="Gene3D" id="2.30.130.30">
    <property type="entry name" value="Hypothetical protein"/>
    <property type="match status" value="1"/>
</dbReference>
<dbReference type="Pfam" id="PF04266">
    <property type="entry name" value="ASCH"/>
    <property type="match status" value="1"/>
</dbReference>
<accession>A0ABX1VCL4</accession>
<dbReference type="RefSeq" id="WP_171185831.1">
    <property type="nucleotide sequence ID" value="NZ_WTPX01000043.1"/>
</dbReference>
<organism evidence="2 3">
    <name type="scientific">Alienimonas chondri</name>
    <dbReference type="NCBI Taxonomy" id="2681879"/>
    <lineage>
        <taxon>Bacteria</taxon>
        <taxon>Pseudomonadati</taxon>
        <taxon>Planctomycetota</taxon>
        <taxon>Planctomycetia</taxon>
        <taxon>Planctomycetales</taxon>
        <taxon>Planctomycetaceae</taxon>
        <taxon>Alienimonas</taxon>
    </lineage>
</organism>
<name>A0ABX1VCL4_9PLAN</name>
<sequence length="151" mass="16868">MTGAASPGLVDPTPERDRIALGIRQPWCELILGGRKTLEIRTRSTAVRGTIYVYSAKKFSDLPELDEVLSREDVDLDVLPRGALVGTVEIVGCRRATPEDVHASCVPLRELSNRYAWELANPVRFAAPLKPRFLPYGVWFYPFKRRGESAA</sequence>
<dbReference type="EMBL" id="WTPX01000043">
    <property type="protein sequence ID" value="NNJ25627.1"/>
    <property type="molecule type" value="Genomic_DNA"/>
</dbReference>
<evidence type="ECO:0000313" key="3">
    <source>
        <dbReference type="Proteomes" id="UP000609651"/>
    </source>
</evidence>
<evidence type="ECO:0000259" key="1">
    <source>
        <dbReference type="Pfam" id="PF04266"/>
    </source>
</evidence>
<reference evidence="2 3" key="1">
    <citation type="journal article" date="2020" name="Syst. Appl. Microbiol.">
        <title>Alienimonas chondri sp. nov., a novel planctomycete isolated from the biofilm of the red alga Chondrus crispus.</title>
        <authorList>
            <person name="Vitorino I."/>
            <person name="Albuquerque L."/>
            <person name="Wiegand S."/>
            <person name="Kallscheuer N."/>
            <person name="da Costa M.S."/>
            <person name="Lobo-da-Cunha A."/>
            <person name="Jogler C."/>
            <person name="Lage O.M."/>
        </authorList>
    </citation>
    <scope>NUCLEOTIDE SEQUENCE [LARGE SCALE GENOMIC DNA]</scope>
    <source>
        <strain evidence="2 3">LzC2</strain>
    </source>
</reference>
<proteinExistence type="predicted"/>
<dbReference type="Proteomes" id="UP000609651">
    <property type="component" value="Unassembled WGS sequence"/>
</dbReference>
<keyword evidence="3" id="KW-1185">Reference proteome</keyword>
<dbReference type="SUPFAM" id="SSF88697">
    <property type="entry name" value="PUA domain-like"/>
    <property type="match status" value="1"/>
</dbReference>
<dbReference type="InterPro" id="IPR007374">
    <property type="entry name" value="ASCH_domain"/>
</dbReference>
<dbReference type="InterPro" id="IPR015947">
    <property type="entry name" value="PUA-like_sf"/>
</dbReference>
<gene>
    <name evidence="2" type="ORF">LzC2_16990</name>
</gene>
<protein>
    <recommendedName>
        <fullName evidence="1">ASCH domain-containing protein</fullName>
    </recommendedName>
</protein>
<evidence type="ECO:0000313" key="2">
    <source>
        <dbReference type="EMBL" id="NNJ25627.1"/>
    </source>
</evidence>